<feature type="domain" description="Penicillin-binding protein dimerisation" evidence="15">
    <location>
        <begin position="69"/>
        <end position="241"/>
    </location>
</feature>
<dbReference type="EMBL" id="CP012700">
    <property type="protein sequence ID" value="ALH79995.1"/>
    <property type="molecule type" value="Genomic_DNA"/>
</dbReference>
<evidence type="ECO:0000313" key="17">
    <source>
        <dbReference type="Proteomes" id="UP000058074"/>
    </source>
</evidence>
<evidence type="ECO:0000256" key="9">
    <source>
        <dbReference type="ARBA" id="ARBA00022960"/>
    </source>
</evidence>
<organism evidence="16 17">
    <name type="scientific">Sphingopyxis macrogoltabida</name>
    <name type="common">Sphingomonas macrogoltabidus</name>
    <dbReference type="NCBI Taxonomy" id="33050"/>
    <lineage>
        <taxon>Bacteria</taxon>
        <taxon>Pseudomonadati</taxon>
        <taxon>Pseudomonadota</taxon>
        <taxon>Alphaproteobacteria</taxon>
        <taxon>Sphingomonadales</taxon>
        <taxon>Sphingomonadaceae</taxon>
        <taxon>Sphingopyxis</taxon>
    </lineage>
</organism>
<keyword evidence="10" id="KW-0573">Peptidoglycan synthesis</keyword>
<dbReference type="InterPro" id="IPR012338">
    <property type="entry name" value="Beta-lactam/transpept-like"/>
</dbReference>
<keyword evidence="8" id="KW-0378">Hydrolase</keyword>
<comment type="subcellular location">
    <subcellularLocation>
        <location evidence="2">Cell membrane</location>
    </subcellularLocation>
    <subcellularLocation>
        <location evidence="1">Membrane</location>
        <topology evidence="1">Single-pass membrane protein</topology>
    </subcellularLocation>
</comment>
<protein>
    <submittedName>
        <fullName evidence="16">Penicillin-binding protein</fullName>
    </submittedName>
</protein>
<dbReference type="SUPFAM" id="SSF56601">
    <property type="entry name" value="beta-lactamase/transpeptidase-like"/>
    <property type="match status" value="1"/>
</dbReference>
<accession>A0A0N7GS83</accession>
<dbReference type="Gene3D" id="3.90.1310.10">
    <property type="entry name" value="Penicillin-binding protein 2a (Domain 2)"/>
    <property type="match status" value="1"/>
</dbReference>
<dbReference type="GO" id="GO:0008360">
    <property type="term" value="P:regulation of cell shape"/>
    <property type="evidence" value="ECO:0007669"/>
    <property type="project" value="UniProtKB-KW"/>
</dbReference>
<dbReference type="RefSeq" id="WP_054587382.1">
    <property type="nucleotide sequence ID" value="NZ_CP012700.1"/>
</dbReference>
<evidence type="ECO:0000256" key="11">
    <source>
        <dbReference type="ARBA" id="ARBA00022989"/>
    </source>
</evidence>
<dbReference type="InterPro" id="IPR036138">
    <property type="entry name" value="PBP_dimer_sf"/>
</dbReference>
<evidence type="ECO:0000256" key="12">
    <source>
        <dbReference type="ARBA" id="ARBA00023136"/>
    </source>
</evidence>
<name>A0A0N7GS83_SPHMC</name>
<evidence type="ECO:0000313" key="16">
    <source>
        <dbReference type="EMBL" id="ALH79995.1"/>
    </source>
</evidence>
<dbReference type="GO" id="GO:0005886">
    <property type="term" value="C:plasma membrane"/>
    <property type="evidence" value="ECO:0007669"/>
    <property type="project" value="UniProtKB-SubCell"/>
</dbReference>
<keyword evidence="4" id="KW-0997">Cell inner membrane</keyword>
<dbReference type="GO" id="GO:0006508">
    <property type="term" value="P:proteolysis"/>
    <property type="evidence" value="ECO:0007669"/>
    <property type="project" value="UniProtKB-KW"/>
</dbReference>
<gene>
    <name evidence="16" type="ORF">AN936_06330</name>
</gene>
<dbReference type="PANTHER" id="PTHR30627">
    <property type="entry name" value="PEPTIDOGLYCAN D,D-TRANSPEPTIDASE"/>
    <property type="match status" value="1"/>
</dbReference>
<dbReference type="InterPro" id="IPR017790">
    <property type="entry name" value="Penicillin-binding_protein_2"/>
</dbReference>
<dbReference type="InterPro" id="IPR005311">
    <property type="entry name" value="PBP_dimer"/>
</dbReference>
<dbReference type="NCBIfam" id="TIGR03423">
    <property type="entry name" value="pbp2_mrdA"/>
    <property type="match status" value="1"/>
</dbReference>
<evidence type="ECO:0000256" key="2">
    <source>
        <dbReference type="ARBA" id="ARBA00004236"/>
    </source>
</evidence>
<evidence type="ECO:0000259" key="14">
    <source>
        <dbReference type="Pfam" id="PF00905"/>
    </source>
</evidence>
<dbReference type="GO" id="GO:0008658">
    <property type="term" value="F:penicillin binding"/>
    <property type="evidence" value="ECO:0007669"/>
    <property type="project" value="InterPro"/>
</dbReference>
<reference evidence="16 17" key="1">
    <citation type="journal article" date="2015" name="Genome Announc.">
        <title>Complete Genome Sequence of Polypropylene Glycol- and Polyethylene Glycol-Degrading Sphingopyxis macrogoltabida Strain EY-1.</title>
        <authorList>
            <person name="Ohtsubo Y."/>
            <person name="Nagata Y."/>
            <person name="Numata M."/>
            <person name="Tsuchikane K."/>
            <person name="Hosoyama A."/>
            <person name="Yamazoe A."/>
            <person name="Tsuda M."/>
            <person name="Fujita N."/>
            <person name="Kawai F."/>
        </authorList>
    </citation>
    <scope>NUCLEOTIDE SEQUENCE [LARGE SCALE GENOMIC DNA]</scope>
    <source>
        <strain evidence="16 17">EY-1</strain>
    </source>
</reference>
<evidence type="ECO:0000256" key="6">
    <source>
        <dbReference type="ARBA" id="ARBA00022670"/>
    </source>
</evidence>
<dbReference type="Gene3D" id="3.30.1390.30">
    <property type="entry name" value="Penicillin-binding protein 2a, domain 3"/>
    <property type="match status" value="1"/>
</dbReference>
<keyword evidence="13" id="KW-0961">Cell wall biogenesis/degradation</keyword>
<keyword evidence="3" id="KW-1003">Cell membrane</keyword>
<evidence type="ECO:0000256" key="3">
    <source>
        <dbReference type="ARBA" id="ARBA00022475"/>
    </source>
</evidence>
<dbReference type="InterPro" id="IPR001460">
    <property type="entry name" value="PCN-bd_Tpept"/>
</dbReference>
<keyword evidence="11" id="KW-1133">Transmembrane helix</keyword>
<keyword evidence="7" id="KW-0812">Transmembrane</keyword>
<dbReference type="KEGG" id="smag:AN936_06330"/>
<dbReference type="Proteomes" id="UP000058074">
    <property type="component" value="Chromosome"/>
</dbReference>
<dbReference type="GO" id="GO:0009002">
    <property type="term" value="F:serine-type D-Ala-D-Ala carboxypeptidase activity"/>
    <property type="evidence" value="ECO:0007669"/>
    <property type="project" value="InterPro"/>
</dbReference>
<dbReference type="InterPro" id="IPR050515">
    <property type="entry name" value="Beta-lactam/transpept"/>
</dbReference>
<keyword evidence="9" id="KW-0133">Cell shape</keyword>
<dbReference type="SUPFAM" id="SSF56519">
    <property type="entry name" value="Penicillin binding protein dimerisation domain"/>
    <property type="match status" value="1"/>
</dbReference>
<dbReference type="OrthoDB" id="9766847at2"/>
<proteinExistence type="predicted"/>
<dbReference type="Pfam" id="PF03717">
    <property type="entry name" value="PBP_dimer"/>
    <property type="match status" value="1"/>
</dbReference>
<evidence type="ECO:0000256" key="7">
    <source>
        <dbReference type="ARBA" id="ARBA00022692"/>
    </source>
</evidence>
<keyword evidence="12" id="KW-0472">Membrane</keyword>
<dbReference type="GO" id="GO:0071555">
    <property type="term" value="P:cell wall organization"/>
    <property type="evidence" value="ECO:0007669"/>
    <property type="project" value="UniProtKB-KW"/>
</dbReference>
<dbReference type="Pfam" id="PF00905">
    <property type="entry name" value="Transpeptidase"/>
    <property type="match status" value="1"/>
</dbReference>
<evidence type="ECO:0000256" key="13">
    <source>
        <dbReference type="ARBA" id="ARBA00023316"/>
    </source>
</evidence>
<evidence type="ECO:0000256" key="4">
    <source>
        <dbReference type="ARBA" id="ARBA00022519"/>
    </source>
</evidence>
<keyword evidence="5" id="KW-0121">Carboxypeptidase</keyword>
<dbReference type="AlphaFoldDB" id="A0A0N7GS83"/>
<evidence type="ECO:0000256" key="1">
    <source>
        <dbReference type="ARBA" id="ARBA00004167"/>
    </source>
</evidence>
<dbReference type="PATRIC" id="fig|33050.5.peg.1319"/>
<dbReference type="GO" id="GO:0009252">
    <property type="term" value="P:peptidoglycan biosynthetic process"/>
    <property type="evidence" value="ECO:0007669"/>
    <property type="project" value="UniProtKB-KW"/>
</dbReference>
<dbReference type="Gene3D" id="3.40.710.10">
    <property type="entry name" value="DD-peptidase/beta-lactamase superfamily"/>
    <property type="match status" value="1"/>
</dbReference>
<feature type="domain" description="Penicillin-binding protein transpeptidase" evidence="14">
    <location>
        <begin position="273"/>
        <end position="590"/>
    </location>
</feature>
<evidence type="ECO:0000259" key="15">
    <source>
        <dbReference type="Pfam" id="PF03717"/>
    </source>
</evidence>
<keyword evidence="6" id="KW-0645">Protease</keyword>
<evidence type="ECO:0000256" key="8">
    <source>
        <dbReference type="ARBA" id="ARBA00022801"/>
    </source>
</evidence>
<evidence type="ECO:0000256" key="10">
    <source>
        <dbReference type="ARBA" id="ARBA00022984"/>
    </source>
</evidence>
<dbReference type="PANTHER" id="PTHR30627:SF2">
    <property type="entry name" value="PEPTIDOGLYCAN D,D-TRANSPEPTIDASE MRDA"/>
    <property type="match status" value="1"/>
</dbReference>
<sequence>MFGRKNQRKSPPITEAWRGITFTRRALVVGGAQAAVGVALAARMAYISVIDNDRYVLESESNRVNLTLVPPRRGWIVDRHGKALANNRVSLRVDIIPDRLHNKDLVLGQLKTLLRLDGDAMERIERDLKAASGFQPVAVAEDMTEAEYSSILVRLPELPGIAPQRGFARNYPTGAAVGHLIGYVGAPTAEEYEKVKDPLYITPGFRTGKDGLEKYFQPMLRGKPGAKRVEVTARGKVVRELDTTPDTQGKTVHLTIDADLQEYVARRMGRESGAAIVIDCQNGDILAFCSMPSFDPNSFSDGISNSEYSWLRADDHQPLINKATRGLYPPGSTLKPMAAIAAIEHGVDPSERHTCIGGYRLGSRFFRCLGVHGSLDMPSAIMKSCNSYFYWLAHRLGYDAIAPTARLMGLGEEFQLAGSNQRYGTIPDSAWKMKKYKQAWSASDSLNAVIGQGYVSVNPLQLAVMAARIASGRRLYPRLINREFKNEPLPFSAEALATARHGMDLVVNGAGTAVRSRLPLDGITMAGKTGTAQVRGLGTGNGKSGTWKFRDHGLFIGFAPVDNPRYATAVVIEHGMGGSRAAAPVAKDFMTFLFDREKAMEALEGFEAGWGGTIKERMDRDYAAWKSGASRGPDPEPPA</sequence>
<evidence type="ECO:0000256" key="5">
    <source>
        <dbReference type="ARBA" id="ARBA00022645"/>
    </source>
</evidence>
<dbReference type="GO" id="GO:0071972">
    <property type="term" value="F:peptidoglycan L,D-transpeptidase activity"/>
    <property type="evidence" value="ECO:0007669"/>
    <property type="project" value="TreeGrafter"/>
</dbReference>